<sequence>MFAGHFGLAAAVKARSPKVPLWALMLSTQLLDVIFAPLYVSGIETIEPVEGAAGYGGGVIHADYTHALLSALLIAAVAGWFAGRRWGKRGGITIGAVVMSHWVLDLLVHRADLPILPGNWGDLPLLGFGLWQYPVVSAILEGLLIAVGLVLYVRSLYKEKRSPASSSRAIYAAGGAMGVLLVLSLVSDWLALG</sequence>
<evidence type="ECO:0000313" key="3">
    <source>
        <dbReference type="Proteomes" id="UP000547209"/>
    </source>
</evidence>
<proteinExistence type="predicted"/>
<name>A0A7X0RQF9_9BACL</name>
<organism evidence="2 3">
    <name type="scientific">Cohnella nanjingensis</name>
    <dbReference type="NCBI Taxonomy" id="1387779"/>
    <lineage>
        <taxon>Bacteria</taxon>
        <taxon>Bacillati</taxon>
        <taxon>Bacillota</taxon>
        <taxon>Bacilli</taxon>
        <taxon>Bacillales</taxon>
        <taxon>Paenibacillaceae</taxon>
        <taxon>Cohnella</taxon>
    </lineage>
</organism>
<dbReference type="AlphaFoldDB" id="A0A7X0RQF9"/>
<gene>
    <name evidence="2" type="ORF">H7C19_13890</name>
</gene>
<evidence type="ECO:0000313" key="2">
    <source>
        <dbReference type="EMBL" id="MBB6671778.1"/>
    </source>
</evidence>
<keyword evidence="3" id="KW-1185">Reference proteome</keyword>
<accession>A0A7X0RQF9</accession>
<evidence type="ECO:0000256" key="1">
    <source>
        <dbReference type="SAM" id="Phobius"/>
    </source>
</evidence>
<keyword evidence="1" id="KW-0812">Transmembrane</keyword>
<feature type="transmembrane region" description="Helical" evidence="1">
    <location>
        <begin position="64"/>
        <end position="83"/>
    </location>
</feature>
<dbReference type="RefSeq" id="WP_185143243.1">
    <property type="nucleotide sequence ID" value="NZ_JACJVP010000023.1"/>
</dbReference>
<dbReference type="Proteomes" id="UP000547209">
    <property type="component" value="Unassembled WGS sequence"/>
</dbReference>
<feature type="transmembrane region" description="Helical" evidence="1">
    <location>
        <begin position="169"/>
        <end position="192"/>
    </location>
</feature>
<feature type="transmembrane region" description="Helical" evidence="1">
    <location>
        <begin position="131"/>
        <end position="157"/>
    </location>
</feature>
<protein>
    <submittedName>
        <fullName evidence="2">Permease</fullName>
    </submittedName>
</protein>
<keyword evidence="1" id="KW-0472">Membrane</keyword>
<reference evidence="2 3" key="1">
    <citation type="submission" date="2020-08" db="EMBL/GenBank/DDBJ databases">
        <title>Cohnella phylogeny.</title>
        <authorList>
            <person name="Dunlap C."/>
        </authorList>
    </citation>
    <scope>NUCLEOTIDE SEQUENCE [LARGE SCALE GENOMIC DNA]</scope>
    <source>
        <strain evidence="2 3">DSM 28246</strain>
    </source>
</reference>
<feature type="transmembrane region" description="Helical" evidence="1">
    <location>
        <begin position="90"/>
        <end position="111"/>
    </location>
</feature>
<keyword evidence="1" id="KW-1133">Transmembrane helix</keyword>
<dbReference type="EMBL" id="JACJVP010000023">
    <property type="protein sequence ID" value="MBB6671778.1"/>
    <property type="molecule type" value="Genomic_DNA"/>
</dbReference>
<comment type="caution">
    <text evidence="2">The sequence shown here is derived from an EMBL/GenBank/DDBJ whole genome shotgun (WGS) entry which is preliminary data.</text>
</comment>